<comment type="caution">
    <text evidence="1">The sequence shown here is derived from an EMBL/GenBank/DDBJ whole genome shotgun (WGS) entry which is preliminary data.</text>
</comment>
<dbReference type="AlphaFoldDB" id="A0AAD4HYL5"/>
<gene>
    <name evidence="1" type="ORF">NEMBOFW57_007002</name>
</gene>
<reference evidence="1" key="1">
    <citation type="submission" date="2023-02" db="EMBL/GenBank/DDBJ databases">
        <authorList>
            <person name="Palmer J.M."/>
        </authorList>
    </citation>
    <scope>NUCLEOTIDE SEQUENCE</scope>
    <source>
        <strain evidence="1">FW57</strain>
    </source>
</reference>
<evidence type="ECO:0000313" key="1">
    <source>
        <dbReference type="EMBL" id="KAG7287490.1"/>
    </source>
</evidence>
<name>A0AAD4HYL5_9PEZI</name>
<proteinExistence type="predicted"/>
<dbReference type="EMBL" id="JAHCVI010000003">
    <property type="protein sequence ID" value="KAG7287490.1"/>
    <property type="molecule type" value="Genomic_DNA"/>
</dbReference>
<sequence>MTKLTDLKFFLPAFEPILAKAYKKMTRVDYLLTAALLCKTREWSPVFELEHDIGLLRELKFKRYTGRVNTNDYGGNVPLFWANIYLDGKEVGTWADMPDQIGLITVQCLLRALPRAEQIVRTALGMIYTESSGFDVDRRTKTIGGLYRENDDSPLSGVEIVEMDLF</sequence>
<accession>A0AAD4HYL5</accession>
<organism evidence="1 2">
    <name type="scientific">Staphylotrichum longicolle</name>
    <dbReference type="NCBI Taxonomy" id="669026"/>
    <lineage>
        <taxon>Eukaryota</taxon>
        <taxon>Fungi</taxon>
        <taxon>Dikarya</taxon>
        <taxon>Ascomycota</taxon>
        <taxon>Pezizomycotina</taxon>
        <taxon>Sordariomycetes</taxon>
        <taxon>Sordariomycetidae</taxon>
        <taxon>Sordariales</taxon>
        <taxon>Chaetomiaceae</taxon>
        <taxon>Staphylotrichum</taxon>
    </lineage>
</organism>
<dbReference type="Proteomes" id="UP001197093">
    <property type="component" value="Unassembled WGS sequence"/>
</dbReference>
<protein>
    <submittedName>
        <fullName evidence="1">Uncharacterized protein</fullName>
    </submittedName>
</protein>
<evidence type="ECO:0000313" key="2">
    <source>
        <dbReference type="Proteomes" id="UP001197093"/>
    </source>
</evidence>
<keyword evidence="2" id="KW-1185">Reference proteome</keyword>